<evidence type="ECO:0000256" key="1">
    <source>
        <dbReference type="SAM" id="SignalP"/>
    </source>
</evidence>
<dbReference type="InterPro" id="IPR014558">
    <property type="entry name" value="UCP029720"/>
</dbReference>
<dbReference type="Pfam" id="PF03640">
    <property type="entry name" value="Lipoprotein_15"/>
    <property type="match status" value="2"/>
</dbReference>
<accession>A0ABN5JYG0</accession>
<organism evidence="2 3">
    <name type="scientific">Pseudomonas rhizophila</name>
    <dbReference type="NCBI Taxonomy" id="2045200"/>
    <lineage>
        <taxon>Bacteria</taxon>
        <taxon>Pseudomonadati</taxon>
        <taxon>Pseudomonadota</taxon>
        <taxon>Gammaproteobacteria</taxon>
        <taxon>Pseudomonadales</taxon>
        <taxon>Pseudomonadaceae</taxon>
        <taxon>Pseudomonas</taxon>
    </lineage>
</organism>
<proteinExistence type="predicted"/>
<feature type="signal peptide" evidence="1">
    <location>
        <begin position="1"/>
        <end position="25"/>
    </location>
</feature>
<dbReference type="PIRSF" id="PIRSF029720">
    <property type="entry name" value="UCP029720"/>
    <property type="match status" value="1"/>
</dbReference>
<sequence>MTYLTQSIKALGLAVALVLPALAYAADEPAMIKDGMLTDHKGMTLYTFENDQGGKSACVAKCAENWPPLKAESAAMPMGKWTVITRDDGSSQWAYDGKPLYTFVKDKKAGDKTGDGVMGGAWKVAKPK</sequence>
<reference evidence="2 3" key="1">
    <citation type="journal article" date="2018" name="Front. Microbiol.">
        <title>Pseudomonas rhizophila S211, a New Plant Growth-Promoting Rhizobacterium with Potential in Pesticide-Bioremediation.</title>
        <authorList>
            <person name="Hassen W."/>
            <person name="Neifar M."/>
            <person name="Cherif H."/>
            <person name="Najjari A."/>
            <person name="Chouchane H."/>
            <person name="Driouich R.C."/>
            <person name="Salah A."/>
            <person name="Naili F."/>
            <person name="Mosbah A."/>
            <person name="Souissi Y."/>
            <person name="Raddadi N."/>
            <person name="Ouzari H.I."/>
            <person name="Fava F."/>
            <person name="Cherif A."/>
        </authorList>
    </citation>
    <scope>NUCLEOTIDE SEQUENCE [LARGE SCALE GENOMIC DNA]</scope>
    <source>
        <strain evidence="2 3">S211</strain>
    </source>
</reference>
<protein>
    <recommendedName>
        <fullName evidence="4">Lipoprotein with Yx(FWY)xxD motif</fullName>
    </recommendedName>
</protein>
<dbReference type="EMBL" id="CP024081">
    <property type="protein sequence ID" value="AVU78415.1"/>
    <property type="molecule type" value="Genomic_DNA"/>
</dbReference>
<feature type="chain" id="PRO_5045552691" description="Lipoprotein with Yx(FWY)xxD motif" evidence="1">
    <location>
        <begin position="26"/>
        <end position="128"/>
    </location>
</feature>
<dbReference type="PANTHER" id="PTHR39335">
    <property type="entry name" value="BLL4220 PROTEIN"/>
    <property type="match status" value="1"/>
</dbReference>
<keyword evidence="3" id="KW-1185">Reference proteome</keyword>
<dbReference type="PANTHER" id="PTHR39335:SF1">
    <property type="entry name" value="BLL4220 PROTEIN"/>
    <property type="match status" value="1"/>
</dbReference>
<dbReference type="Proteomes" id="UP000241936">
    <property type="component" value="Chromosome"/>
</dbReference>
<evidence type="ECO:0000313" key="3">
    <source>
        <dbReference type="Proteomes" id="UP000241936"/>
    </source>
</evidence>
<dbReference type="InterPro" id="IPR005297">
    <property type="entry name" value="Lipoprotein_repeat"/>
</dbReference>
<name>A0ABN5JYG0_9PSED</name>
<keyword evidence="1" id="KW-0732">Signal</keyword>
<evidence type="ECO:0000313" key="2">
    <source>
        <dbReference type="EMBL" id="AVU78415.1"/>
    </source>
</evidence>
<dbReference type="RefSeq" id="WP_107323134.1">
    <property type="nucleotide sequence ID" value="NZ_CP024081.1"/>
</dbReference>
<evidence type="ECO:0008006" key="4">
    <source>
        <dbReference type="Google" id="ProtNLM"/>
    </source>
</evidence>
<gene>
    <name evidence="2" type="ORF">CRX69_25775</name>
</gene>